<dbReference type="CDD" id="cd06532">
    <property type="entry name" value="Glyco_transf_25"/>
    <property type="match status" value="1"/>
</dbReference>
<accession>A0ABP7LMF6</accession>
<reference evidence="3" key="1">
    <citation type="journal article" date="2019" name="Int. J. Syst. Evol. Microbiol.">
        <title>The Global Catalogue of Microorganisms (GCM) 10K type strain sequencing project: providing services to taxonomists for standard genome sequencing and annotation.</title>
        <authorList>
            <consortium name="The Broad Institute Genomics Platform"/>
            <consortium name="The Broad Institute Genome Sequencing Center for Infectious Disease"/>
            <person name="Wu L."/>
            <person name="Ma J."/>
        </authorList>
    </citation>
    <scope>NUCLEOTIDE SEQUENCE [LARGE SCALE GENOMIC DNA]</scope>
    <source>
        <strain evidence="3">JCM 16914</strain>
    </source>
</reference>
<organism evidence="2 3">
    <name type="scientific">Halomonas cibimaris</name>
    <dbReference type="NCBI Taxonomy" id="657012"/>
    <lineage>
        <taxon>Bacteria</taxon>
        <taxon>Pseudomonadati</taxon>
        <taxon>Pseudomonadota</taxon>
        <taxon>Gammaproteobacteria</taxon>
        <taxon>Oceanospirillales</taxon>
        <taxon>Halomonadaceae</taxon>
        <taxon>Halomonas</taxon>
    </lineage>
</organism>
<dbReference type="InterPro" id="IPR002654">
    <property type="entry name" value="Glyco_trans_25"/>
</dbReference>
<keyword evidence="3" id="KW-1185">Reference proteome</keyword>
<feature type="domain" description="Glycosyl transferase family 25" evidence="1">
    <location>
        <begin position="2"/>
        <end position="167"/>
    </location>
</feature>
<comment type="caution">
    <text evidence="2">The sequence shown here is derived from an EMBL/GenBank/DDBJ whole genome shotgun (WGS) entry which is preliminary data.</text>
</comment>
<gene>
    <name evidence="2" type="ORF">GCM10022228_13780</name>
</gene>
<dbReference type="Pfam" id="PF01755">
    <property type="entry name" value="Glyco_transf_25"/>
    <property type="match status" value="1"/>
</dbReference>
<sequence length="242" mass="28091">MKVVVISRVSDVDRRANISSLLEGCPYEWQFLDAYEASSIPEWFEALYDEKKSRRYRSYALMPGEKGCFSSHVGAWLKCAESGKPIVVLEDDCELRPDFFIKIKKIKDSAFDYVKLEKRSDGHKLDDNFMLNKKNRSGTVGYYLSPVGAVKFLAALKVIYMPIDHYIGMVWKHGVAPVGLIDKAITHNADFDTSIQYERKKGEAVGQKNKWLRALRKLRRYVDDFKYKKFLKNYMACSVRRR</sequence>
<proteinExistence type="predicted"/>
<evidence type="ECO:0000313" key="2">
    <source>
        <dbReference type="EMBL" id="GAA3904851.1"/>
    </source>
</evidence>
<evidence type="ECO:0000259" key="1">
    <source>
        <dbReference type="Pfam" id="PF01755"/>
    </source>
</evidence>
<name>A0ABP7LMF6_9GAMM</name>
<dbReference type="Proteomes" id="UP001500133">
    <property type="component" value="Unassembled WGS sequence"/>
</dbReference>
<dbReference type="EMBL" id="BAAAZT010000066">
    <property type="protein sequence ID" value="GAA3904851.1"/>
    <property type="molecule type" value="Genomic_DNA"/>
</dbReference>
<protein>
    <recommendedName>
        <fullName evidence="1">Glycosyl transferase family 25 domain-containing protein</fullName>
    </recommendedName>
</protein>
<dbReference type="RefSeq" id="WP_344703682.1">
    <property type="nucleotide sequence ID" value="NZ_BAAAZT010000066.1"/>
</dbReference>
<evidence type="ECO:0000313" key="3">
    <source>
        <dbReference type="Proteomes" id="UP001500133"/>
    </source>
</evidence>